<name>A0A151M8I0_ALLMI</name>
<protein>
    <submittedName>
        <fullName evidence="2">Uncharacterized protein</fullName>
    </submittedName>
</protein>
<feature type="region of interest" description="Disordered" evidence="1">
    <location>
        <begin position="1"/>
        <end position="78"/>
    </location>
</feature>
<sequence>MVLREHQTYYQKSVMEDGEDAAKATWHKDTWDRIFQLPPSGEGGGDSEEEEETNGTEDSDSSSGSSSGSWSDSGMDNR</sequence>
<keyword evidence="3" id="KW-1185">Reference proteome</keyword>
<dbReference type="EMBL" id="AKHW03006358">
    <property type="protein sequence ID" value="KYO20822.1"/>
    <property type="molecule type" value="Genomic_DNA"/>
</dbReference>
<accession>A0A151M8I0</accession>
<proteinExistence type="predicted"/>
<reference evidence="2 3" key="1">
    <citation type="journal article" date="2012" name="Genome Biol.">
        <title>Sequencing three crocodilian genomes to illuminate the evolution of archosaurs and amniotes.</title>
        <authorList>
            <person name="St John J.A."/>
            <person name="Braun E.L."/>
            <person name="Isberg S.R."/>
            <person name="Miles L.G."/>
            <person name="Chong A.Y."/>
            <person name="Gongora J."/>
            <person name="Dalzell P."/>
            <person name="Moran C."/>
            <person name="Bed'hom B."/>
            <person name="Abzhanov A."/>
            <person name="Burgess S.C."/>
            <person name="Cooksey A.M."/>
            <person name="Castoe T.A."/>
            <person name="Crawford N.G."/>
            <person name="Densmore L.D."/>
            <person name="Drew J.C."/>
            <person name="Edwards S.V."/>
            <person name="Faircloth B.C."/>
            <person name="Fujita M.K."/>
            <person name="Greenwold M.J."/>
            <person name="Hoffmann F.G."/>
            <person name="Howard J.M."/>
            <person name="Iguchi T."/>
            <person name="Janes D.E."/>
            <person name="Khan S.Y."/>
            <person name="Kohno S."/>
            <person name="de Koning A.J."/>
            <person name="Lance S.L."/>
            <person name="McCarthy F.M."/>
            <person name="McCormack J.E."/>
            <person name="Merchant M.E."/>
            <person name="Peterson D.G."/>
            <person name="Pollock D.D."/>
            <person name="Pourmand N."/>
            <person name="Raney B.J."/>
            <person name="Roessler K.A."/>
            <person name="Sanford J.R."/>
            <person name="Sawyer R.H."/>
            <person name="Schmidt C.J."/>
            <person name="Triplett E.W."/>
            <person name="Tuberville T.D."/>
            <person name="Venegas-Anaya M."/>
            <person name="Howard J.T."/>
            <person name="Jarvis E.D."/>
            <person name="Guillette L.J.Jr."/>
            <person name="Glenn T.C."/>
            <person name="Green R.E."/>
            <person name="Ray D.A."/>
        </authorList>
    </citation>
    <scope>NUCLEOTIDE SEQUENCE [LARGE SCALE GENOMIC DNA]</scope>
    <source>
        <strain evidence="2">KSC_2009_1</strain>
    </source>
</reference>
<feature type="compositionally biased region" description="Acidic residues" evidence="1">
    <location>
        <begin position="45"/>
        <end position="60"/>
    </location>
</feature>
<evidence type="ECO:0000256" key="1">
    <source>
        <dbReference type="SAM" id="MobiDB-lite"/>
    </source>
</evidence>
<feature type="compositionally biased region" description="Low complexity" evidence="1">
    <location>
        <begin position="61"/>
        <end position="78"/>
    </location>
</feature>
<dbReference type="Proteomes" id="UP000050525">
    <property type="component" value="Unassembled WGS sequence"/>
</dbReference>
<comment type="caution">
    <text evidence="2">The sequence shown here is derived from an EMBL/GenBank/DDBJ whole genome shotgun (WGS) entry which is preliminary data.</text>
</comment>
<feature type="compositionally biased region" description="Basic and acidic residues" evidence="1">
    <location>
        <begin position="20"/>
        <end position="32"/>
    </location>
</feature>
<evidence type="ECO:0000313" key="2">
    <source>
        <dbReference type="EMBL" id="KYO20822.1"/>
    </source>
</evidence>
<gene>
    <name evidence="2" type="ORF">Y1Q_0012674</name>
</gene>
<evidence type="ECO:0000313" key="3">
    <source>
        <dbReference type="Proteomes" id="UP000050525"/>
    </source>
</evidence>
<dbReference type="AlphaFoldDB" id="A0A151M8I0"/>
<organism evidence="2 3">
    <name type="scientific">Alligator mississippiensis</name>
    <name type="common">American alligator</name>
    <dbReference type="NCBI Taxonomy" id="8496"/>
    <lineage>
        <taxon>Eukaryota</taxon>
        <taxon>Metazoa</taxon>
        <taxon>Chordata</taxon>
        <taxon>Craniata</taxon>
        <taxon>Vertebrata</taxon>
        <taxon>Euteleostomi</taxon>
        <taxon>Archelosauria</taxon>
        <taxon>Archosauria</taxon>
        <taxon>Crocodylia</taxon>
        <taxon>Alligatoridae</taxon>
        <taxon>Alligatorinae</taxon>
        <taxon>Alligator</taxon>
    </lineage>
</organism>